<evidence type="ECO:0008006" key="4">
    <source>
        <dbReference type="Google" id="ProtNLM"/>
    </source>
</evidence>
<organism evidence="2 3">
    <name type="scientific">Kwoniella newhampshirensis</name>
    <dbReference type="NCBI Taxonomy" id="1651941"/>
    <lineage>
        <taxon>Eukaryota</taxon>
        <taxon>Fungi</taxon>
        <taxon>Dikarya</taxon>
        <taxon>Basidiomycota</taxon>
        <taxon>Agaricomycotina</taxon>
        <taxon>Tremellomycetes</taxon>
        <taxon>Tremellales</taxon>
        <taxon>Cryptococcaceae</taxon>
        <taxon>Kwoniella</taxon>
    </lineage>
</organism>
<gene>
    <name evidence="2" type="ORF">IAR55_006403</name>
</gene>
<feature type="compositionally biased region" description="Polar residues" evidence="1">
    <location>
        <begin position="185"/>
        <end position="196"/>
    </location>
</feature>
<feature type="compositionally biased region" description="Polar residues" evidence="1">
    <location>
        <begin position="214"/>
        <end position="233"/>
    </location>
</feature>
<keyword evidence="3" id="KW-1185">Reference proteome</keyword>
<evidence type="ECO:0000313" key="3">
    <source>
        <dbReference type="Proteomes" id="UP001388673"/>
    </source>
</evidence>
<dbReference type="RefSeq" id="XP_066799780.1">
    <property type="nucleotide sequence ID" value="XM_066949486.1"/>
</dbReference>
<feature type="region of interest" description="Disordered" evidence="1">
    <location>
        <begin position="1"/>
        <end position="233"/>
    </location>
</feature>
<dbReference type="GeneID" id="92183661"/>
<name>A0AAW0YT76_9TREE</name>
<feature type="compositionally biased region" description="Polar residues" evidence="1">
    <location>
        <begin position="103"/>
        <end position="123"/>
    </location>
</feature>
<accession>A0AAW0YT76</accession>
<dbReference type="EMBL" id="JBCAWK010000013">
    <property type="protein sequence ID" value="KAK8844556.1"/>
    <property type="molecule type" value="Genomic_DNA"/>
</dbReference>
<evidence type="ECO:0000313" key="2">
    <source>
        <dbReference type="EMBL" id="KAK8844556.1"/>
    </source>
</evidence>
<proteinExistence type="predicted"/>
<dbReference type="KEGG" id="kne:92183661"/>
<feature type="compositionally biased region" description="Basic and acidic residues" evidence="1">
    <location>
        <begin position="39"/>
        <end position="56"/>
    </location>
</feature>
<reference evidence="2 3" key="1">
    <citation type="journal article" date="2024" name="bioRxiv">
        <title>Comparative genomics of Cryptococcus and Kwoniella reveals pathogenesis evolution and contrasting karyotype dynamics via intercentromeric recombination or chromosome fusion.</title>
        <authorList>
            <person name="Coelho M.A."/>
            <person name="David-Palma M."/>
            <person name="Shea T."/>
            <person name="Bowers K."/>
            <person name="McGinley-Smith S."/>
            <person name="Mohammad A.W."/>
            <person name="Gnirke A."/>
            <person name="Yurkov A.M."/>
            <person name="Nowrousian M."/>
            <person name="Sun S."/>
            <person name="Cuomo C.A."/>
            <person name="Heitman J."/>
        </authorList>
    </citation>
    <scope>NUCLEOTIDE SEQUENCE [LARGE SCALE GENOMIC DNA]</scope>
    <source>
        <strain evidence="2 3">CBS 13917</strain>
    </source>
</reference>
<sequence length="415" mass="46886">MTKDAASHDHNIQFDFAKRDYQKDKNPYADITFPSALVKKGEDRSEQRKQPQDSRPGRFQSETRATVPTKEGSRHAAYTQTSARSAPRQQRPQDSEQLAKGNAQDSSNIKQPSETQPSRSTQRGRPKESTDSAAMQFRNGFGRQELIPKVEQAVNPMMPGQTRGAMNPPNVYPTAYHHPHDPIPSSINAENVSETQVPREDLSSPRHTIPSGKPSEQLSVENDNHSSSTLPQGSKQIKVFASELSFAKEESAVHPTHKPSPVTPHEPYRLAVVPRDMFRSQTQLVGGRSYPDQNRPQGPMTAHMPGVYSSSQQIRVKQEEESETELLNVIKKKSERIAVLDAECQHLKTAYKGLQDELALEVQKYLSLQKRHQQDEQNWRTSLTNVREWSEKVKERWDSRSSSELMIPGRVALLK</sequence>
<feature type="compositionally biased region" description="Basic and acidic residues" evidence="1">
    <location>
        <begin position="1"/>
        <end position="27"/>
    </location>
</feature>
<protein>
    <recommendedName>
        <fullName evidence="4">Cep57 centrosome microtubule-binding domain-containing protein</fullName>
    </recommendedName>
</protein>
<dbReference type="Proteomes" id="UP001388673">
    <property type="component" value="Unassembled WGS sequence"/>
</dbReference>
<dbReference type="AlphaFoldDB" id="A0AAW0YT76"/>
<feature type="compositionally biased region" description="Polar residues" evidence="1">
    <location>
        <begin position="78"/>
        <end position="96"/>
    </location>
</feature>
<evidence type="ECO:0000256" key="1">
    <source>
        <dbReference type="SAM" id="MobiDB-lite"/>
    </source>
</evidence>
<comment type="caution">
    <text evidence="2">The sequence shown here is derived from an EMBL/GenBank/DDBJ whole genome shotgun (WGS) entry which is preliminary data.</text>
</comment>